<comment type="caution">
    <text evidence="2">The sequence shown here is derived from an EMBL/GenBank/DDBJ whole genome shotgun (WGS) entry which is preliminary data.</text>
</comment>
<dbReference type="Pfam" id="PF20139">
    <property type="entry name" value="DUF6529"/>
    <property type="match status" value="1"/>
</dbReference>
<name>A0A417XU59_9ACTN</name>
<evidence type="ECO:0000313" key="2">
    <source>
        <dbReference type="EMBL" id="RHW23850.1"/>
    </source>
</evidence>
<evidence type="ECO:0000313" key="3">
    <source>
        <dbReference type="Proteomes" id="UP000283644"/>
    </source>
</evidence>
<protein>
    <submittedName>
        <fullName evidence="2">Uncharacterized protein</fullName>
    </submittedName>
</protein>
<keyword evidence="1" id="KW-1133">Transmembrane helix</keyword>
<dbReference type="InterPro" id="IPR045382">
    <property type="entry name" value="DUF6529"/>
</dbReference>
<feature type="transmembrane region" description="Helical" evidence="1">
    <location>
        <begin position="148"/>
        <end position="173"/>
    </location>
</feature>
<feature type="transmembrane region" description="Helical" evidence="1">
    <location>
        <begin position="87"/>
        <end position="108"/>
    </location>
</feature>
<evidence type="ECO:0000256" key="1">
    <source>
        <dbReference type="SAM" id="Phobius"/>
    </source>
</evidence>
<feature type="transmembrane region" description="Helical" evidence="1">
    <location>
        <begin position="46"/>
        <end position="66"/>
    </location>
</feature>
<reference evidence="2 3" key="1">
    <citation type="submission" date="2018-09" db="EMBL/GenBank/DDBJ databases">
        <title>Genome sequencing of Nocardioides immobilis CCTCC AB 2017083 for comparison to Nocardioides silvaticus.</title>
        <authorList>
            <person name="Li C."/>
            <person name="Wang G."/>
        </authorList>
    </citation>
    <scope>NUCLEOTIDE SEQUENCE [LARGE SCALE GENOMIC DNA]</scope>
    <source>
        <strain evidence="2 3">CCTCC AB 2017083</strain>
    </source>
</reference>
<dbReference type="EMBL" id="QXGH01000039">
    <property type="protein sequence ID" value="RHW23850.1"/>
    <property type="molecule type" value="Genomic_DNA"/>
</dbReference>
<keyword evidence="3" id="KW-1185">Reference proteome</keyword>
<proteinExistence type="predicted"/>
<keyword evidence="1" id="KW-0472">Membrane</keyword>
<keyword evidence="1" id="KW-0812">Transmembrane</keyword>
<sequence length="181" mass="18938">MAVPLGAFVAGAVVALLVGVFSKVHDPTLDGTTTLGFKDVRDMKVAVSTVIGVLAVGQVVGALWLYGKLGIRAPSWLGMAHRASGSIALLLAVFVGYHCIWAFGFQTGTVHGYEVPVRGIVHEVLACAVFGAVVVKVVAVRSKRAPGWFLPVAGGLLFALLIVVVLTSAGWYLDAKGWPSR</sequence>
<gene>
    <name evidence="2" type="ORF">D0Z08_27550</name>
</gene>
<dbReference type="Proteomes" id="UP000283644">
    <property type="component" value="Unassembled WGS sequence"/>
</dbReference>
<feature type="transmembrane region" description="Helical" evidence="1">
    <location>
        <begin position="120"/>
        <end position="139"/>
    </location>
</feature>
<organism evidence="2 3">
    <name type="scientific">Nocardioides immobilis</name>
    <dbReference type="NCBI Taxonomy" id="2049295"/>
    <lineage>
        <taxon>Bacteria</taxon>
        <taxon>Bacillati</taxon>
        <taxon>Actinomycetota</taxon>
        <taxon>Actinomycetes</taxon>
        <taxon>Propionibacteriales</taxon>
        <taxon>Nocardioidaceae</taxon>
        <taxon>Nocardioides</taxon>
    </lineage>
</organism>
<dbReference type="AlphaFoldDB" id="A0A417XU59"/>
<accession>A0A417XU59</accession>